<gene>
    <name evidence="2" type="ORF">ADN00_16465</name>
</gene>
<evidence type="ECO:0000313" key="3">
    <source>
        <dbReference type="Proteomes" id="UP000050417"/>
    </source>
</evidence>
<evidence type="ECO:0000313" key="2">
    <source>
        <dbReference type="EMBL" id="KPL72068.1"/>
    </source>
</evidence>
<dbReference type="Gene3D" id="2.120.10.30">
    <property type="entry name" value="TolB, C-terminal domain"/>
    <property type="match status" value="1"/>
</dbReference>
<dbReference type="Proteomes" id="UP000050417">
    <property type="component" value="Unassembled WGS sequence"/>
</dbReference>
<keyword evidence="3" id="KW-1185">Reference proteome</keyword>
<organism evidence="2 3">
    <name type="scientific">Ornatilinea apprima</name>
    <dbReference type="NCBI Taxonomy" id="1134406"/>
    <lineage>
        <taxon>Bacteria</taxon>
        <taxon>Bacillati</taxon>
        <taxon>Chloroflexota</taxon>
        <taxon>Anaerolineae</taxon>
        <taxon>Anaerolineales</taxon>
        <taxon>Anaerolineaceae</taxon>
        <taxon>Ornatilinea</taxon>
    </lineage>
</organism>
<dbReference type="EMBL" id="LGCL01000040">
    <property type="protein sequence ID" value="KPL72068.1"/>
    <property type="molecule type" value="Genomic_DNA"/>
</dbReference>
<evidence type="ECO:0000259" key="1">
    <source>
        <dbReference type="Pfam" id="PF25900"/>
    </source>
</evidence>
<dbReference type="PANTHER" id="PTHR24104">
    <property type="entry name" value="E3 UBIQUITIN-PROTEIN LIGASE NHLRC1-RELATED"/>
    <property type="match status" value="1"/>
</dbReference>
<dbReference type="STRING" id="1134406.ADN00_16465"/>
<dbReference type="PANTHER" id="PTHR24104:SF25">
    <property type="entry name" value="PROTEIN LIN-41"/>
    <property type="match status" value="1"/>
</dbReference>
<comment type="caution">
    <text evidence="2">The sequence shown here is derived from an EMBL/GenBank/DDBJ whole genome shotgun (WGS) entry which is preliminary data.</text>
</comment>
<protein>
    <recommendedName>
        <fullName evidence="1">Pappalysin-1 SD scarf domain-containing protein</fullName>
    </recommendedName>
</protein>
<name>A0A0P6WZA3_9CHLR</name>
<dbReference type="InterPro" id="IPR011042">
    <property type="entry name" value="6-blade_b-propeller_TolB-like"/>
</dbReference>
<dbReference type="SUPFAM" id="SSF101898">
    <property type="entry name" value="NHL repeat"/>
    <property type="match status" value="1"/>
</dbReference>
<accession>A0A0P6WZA3</accession>
<dbReference type="Pfam" id="PF25900">
    <property type="entry name" value="PAPPA"/>
    <property type="match status" value="1"/>
</dbReference>
<proteinExistence type="predicted"/>
<feature type="domain" description="Pappalysin-1 SD scarf" evidence="1">
    <location>
        <begin position="5"/>
        <end position="127"/>
    </location>
</feature>
<reference evidence="2 3" key="1">
    <citation type="submission" date="2015-07" db="EMBL/GenBank/DDBJ databases">
        <title>Genome sequence of Ornatilinea apprima DSM 23815.</title>
        <authorList>
            <person name="Hemp J."/>
            <person name="Ward L.M."/>
            <person name="Pace L.A."/>
            <person name="Fischer W.W."/>
        </authorList>
    </citation>
    <scope>NUCLEOTIDE SEQUENCE [LARGE SCALE GENOMIC DNA]</scope>
    <source>
        <strain evidence="2 3">P3M-1</strain>
    </source>
</reference>
<dbReference type="AlphaFoldDB" id="A0A0P6WZA3"/>
<dbReference type="GO" id="GO:0008270">
    <property type="term" value="F:zinc ion binding"/>
    <property type="evidence" value="ECO:0007669"/>
    <property type="project" value="UniProtKB-KW"/>
</dbReference>
<dbReference type="InterPro" id="IPR058897">
    <property type="entry name" value="PAPPA_SD_C"/>
</dbReference>
<dbReference type="InterPro" id="IPR050952">
    <property type="entry name" value="TRIM-NHL_E3_ligases"/>
</dbReference>
<sequence>MYSETDMVLGSPDVDMCGDAFAAWTNLNPETSPSEYFLQLTYPYRVSMTEVNVVISGNPGGRMRVEVLDSSSGLGREIFNGNADTDGACPGIFTIPVSENLSVDTVILTFSNTDQPMQIDAVELVGNLTGFVDLPVFWRIPIPADSLSDADSQFPGGIAVDPLENSLFLANGRNGLYRYDVEGNLLKTYSVPSESNLRDVAADRFGMIVVTDNVYQWYISMLFDGTQVVAGGEDFAWNYPKAVAISPYDGNVYLLDESEETSRIRVYTSDTGDWVRDIYLEPRGIDGYKGLAFDPDAYLYISDQIEGGLLRIEPMTGAILDTIGYLELAPSSVSDLAIDDHGNFYVLMSTSPDDSAVYVLNPQGTLIGRFGHLNYDGSDWSEGTFQLPVGIAVTGDGRFVFICENGFLTAYRWEEQ</sequence>